<evidence type="ECO:0000259" key="2">
    <source>
        <dbReference type="Pfam" id="PF09290"/>
    </source>
</evidence>
<evidence type="ECO:0000313" key="3">
    <source>
        <dbReference type="EMBL" id="GGN41025.1"/>
    </source>
</evidence>
<dbReference type="InterPro" id="IPR015426">
    <property type="entry name" value="Acetylaldehyde_DH_C"/>
</dbReference>
<name>A0A917XNB7_9ACTN</name>
<dbReference type="EC" id="1.2.1.10" evidence="1"/>
<dbReference type="SUPFAM" id="SSF51735">
    <property type="entry name" value="NAD(P)-binding Rossmann-fold domains"/>
    <property type="match status" value="1"/>
</dbReference>
<dbReference type="Gene3D" id="3.30.360.10">
    <property type="entry name" value="Dihydrodipicolinate Reductase, domain 2"/>
    <property type="match status" value="1"/>
</dbReference>
<comment type="caution">
    <text evidence="1">Lacks conserved residue(s) required for the propagation of feature annotation.</text>
</comment>
<evidence type="ECO:0000256" key="1">
    <source>
        <dbReference type="HAMAP-Rule" id="MF_01657"/>
    </source>
</evidence>
<dbReference type="HAMAP" id="MF_01657">
    <property type="entry name" value="Ac_ald_DH_ac"/>
    <property type="match status" value="1"/>
</dbReference>
<dbReference type="Proteomes" id="UP000653411">
    <property type="component" value="Unassembled WGS sequence"/>
</dbReference>
<dbReference type="AlphaFoldDB" id="A0A917XNB7"/>
<organism evidence="3 4">
    <name type="scientific">Streptomyces fuscichromogenes</name>
    <dbReference type="NCBI Taxonomy" id="1324013"/>
    <lineage>
        <taxon>Bacteria</taxon>
        <taxon>Bacillati</taxon>
        <taxon>Actinomycetota</taxon>
        <taxon>Actinomycetes</taxon>
        <taxon>Kitasatosporales</taxon>
        <taxon>Streptomycetaceae</taxon>
        <taxon>Streptomyces</taxon>
    </lineage>
</organism>
<keyword evidence="1" id="KW-0560">Oxidoreductase</keyword>
<dbReference type="GO" id="GO:0051287">
    <property type="term" value="F:NAD binding"/>
    <property type="evidence" value="ECO:0007669"/>
    <property type="project" value="UniProtKB-UniRule"/>
</dbReference>
<dbReference type="EMBL" id="BMML01000033">
    <property type="protein sequence ID" value="GGN41025.1"/>
    <property type="molecule type" value="Genomic_DNA"/>
</dbReference>
<dbReference type="InterPro" id="IPR003361">
    <property type="entry name" value="Acetaldehyde_dehydrogenase"/>
</dbReference>
<dbReference type="InterPro" id="IPR036291">
    <property type="entry name" value="NAD(P)-bd_dom_sf"/>
</dbReference>
<sequence length="289" mass="29303">MTTNSLNVAVLGAGLIGLDLVEKIQASPHLDCGLVVGRDPKTLGLRRAAALGCATSAGGVMALVGAGPFDVVFDATSAAAHTTHWSALSGAAPLLVDLTPSSLGIPVVPAVNGADAPDYGHINLISCGGQASIPLLHAITRDVTATYIEVVTTVASPTVGRATRINLDEYIATTQAAIRTFTGAAQAKVLVNISPATPPPPFRVAMTVQAPGLDPARVHAALKDAEQQAQAWCTPGFTLTSCHVTDGQATVAAEVTATGTRLPDHAGNLHIINAAAVLLAEQRATGKAL</sequence>
<dbReference type="SUPFAM" id="SSF55347">
    <property type="entry name" value="Glyceraldehyde-3-phosphate dehydrogenase-like, C-terminal domain"/>
    <property type="match status" value="1"/>
</dbReference>
<reference evidence="3" key="1">
    <citation type="journal article" date="2014" name="Int. J. Syst. Evol. Microbiol.">
        <title>Complete genome sequence of Corynebacterium casei LMG S-19264T (=DSM 44701T), isolated from a smear-ripened cheese.</title>
        <authorList>
            <consortium name="US DOE Joint Genome Institute (JGI-PGF)"/>
            <person name="Walter F."/>
            <person name="Albersmeier A."/>
            <person name="Kalinowski J."/>
            <person name="Ruckert C."/>
        </authorList>
    </citation>
    <scope>NUCLEOTIDE SEQUENCE</scope>
    <source>
        <strain evidence="3">CGMCC 4.7110</strain>
    </source>
</reference>
<dbReference type="GO" id="GO:0008774">
    <property type="term" value="F:acetaldehyde dehydrogenase (acetylating) activity"/>
    <property type="evidence" value="ECO:0007669"/>
    <property type="project" value="UniProtKB-UniRule"/>
</dbReference>
<proteinExistence type="inferred from homology"/>
<feature type="domain" description="Acetaldehyde dehydrogenase C-terminal" evidence="2">
    <location>
        <begin position="127"/>
        <end position="263"/>
    </location>
</feature>
<comment type="similarity">
    <text evidence="1">Belongs to the acetaldehyde dehydrogenase family.</text>
</comment>
<dbReference type="RefSeq" id="WP_189268653.1">
    <property type="nucleotide sequence ID" value="NZ_BMML01000033.1"/>
</dbReference>
<protein>
    <recommendedName>
        <fullName evidence="1">Acetaldehyde dehydrogenase</fullName>
        <ecNumber evidence="1">1.2.1.10</ecNumber>
    </recommendedName>
    <alternativeName>
        <fullName evidence="1">Acetaldehyde dehydrogenase [acetylating]</fullName>
    </alternativeName>
</protein>
<feature type="active site" description="Acyl-thioester intermediate" evidence="1">
    <location>
        <position position="127"/>
    </location>
</feature>
<accession>A0A917XNB7</accession>
<dbReference type="Gene3D" id="3.40.50.720">
    <property type="entry name" value="NAD(P)-binding Rossmann-like Domain"/>
    <property type="match status" value="1"/>
</dbReference>
<keyword evidence="1" id="KW-0520">NAD</keyword>
<feature type="binding site" evidence="1">
    <location>
        <position position="268"/>
    </location>
    <ligand>
        <name>NAD(+)</name>
        <dbReference type="ChEBI" id="CHEBI:57540"/>
    </ligand>
</feature>
<keyword evidence="4" id="KW-1185">Reference proteome</keyword>
<reference evidence="3" key="2">
    <citation type="submission" date="2020-09" db="EMBL/GenBank/DDBJ databases">
        <authorList>
            <person name="Sun Q."/>
            <person name="Zhou Y."/>
        </authorList>
    </citation>
    <scope>NUCLEOTIDE SEQUENCE</scope>
    <source>
        <strain evidence="3">CGMCC 4.7110</strain>
    </source>
</reference>
<dbReference type="Pfam" id="PF09290">
    <property type="entry name" value="AcetDehyd-dimer"/>
    <property type="match status" value="1"/>
</dbReference>
<gene>
    <name evidence="3" type="ORF">GCM10011578_088880</name>
</gene>
<evidence type="ECO:0000313" key="4">
    <source>
        <dbReference type="Proteomes" id="UP000653411"/>
    </source>
</evidence>
<keyword evidence="1" id="KW-0058">Aromatic hydrocarbons catabolism</keyword>
<dbReference type="CDD" id="cd23933">
    <property type="entry name" value="ALDH_C"/>
    <property type="match status" value="1"/>
</dbReference>
<dbReference type="NCBIfam" id="NF006157">
    <property type="entry name" value="PRK08300.1"/>
    <property type="match status" value="1"/>
</dbReference>
<comment type="caution">
    <text evidence="3">The sequence shown here is derived from an EMBL/GenBank/DDBJ whole genome shotgun (WGS) entry which is preliminary data.</text>
</comment>
<comment type="catalytic activity">
    <reaction evidence="1">
        <text>acetaldehyde + NAD(+) + CoA = acetyl-CoA + NADH + H(+)</text>
        <dbReference type="Rhea" id="RHEA:23288"/>
        <dbReference type="ChEBI" id="CHEBI:15343"/>
        <dbReference type="ChEBI" id="CHEBI:15378"/>
        <dbReference type="ChEBI" id="CHEBI:57287"/>
        <dbReference type="ChEBI" id="CHEBI:57288"/>
        <dbReference type="ChEBI" id="CHEBI:57540"/>
        <dbReference type="ChEBI" id="CHEBI:57945"/>
        <dbReference type="EC" id="1.2.1.10"/>
    </reaction>
</comment>